<protein>
    <submittedName>
        <fullName evidence="1">Uncharacterized protein</fullName>
    </submittedName>
</protein>
<keyword evidence="2" id="KW-1185">Reference proteome</keyword>
<evidence type="ECO:0000313" key="1">
    <source>
        <dbReference type="EMBL" id="MEL4891677.1"/>
    </source>
</evidence>
<comment type="caution">
    <text evidence="1">The sequence shown here is derived from an EMBL/GenBank/DDBJ whole genome shotgun (WGS) entry which is preliminary data.</text>
</comment>
<sequence length="58" mass="6736">MAVSKDEGEYEESLRRTPCEVVAANTRWPRRSLCRFVVSIHHLRIQPQGKERQVNVAT</sequence>
<reference evidence="1 2" key="1">
    <citation type="journal article" date="2024" name="FEMS Microbiol. Lett.">
        <title>Xanthomonas protegens sp. nov., a novel rice seed-associated bacterium, provides in vivo protection against X. oryzae pv. oryzae, the bacterial leaf blight pathogen.</title>
        <authorList>
            <person name="Rana R."/>
            <person name="Sharma A."/>
            <person name="Madhavan V.N."/>
            <person name="Korpole S."/>
            <person name="Sonti R.V."/>
            <person name="Patel H.K."/>
            <person name="Patil P.B."/>
        </authorList>
    </citation>
    <scope>NUCLEOTIDE SEQUENCE [LARGE SCALE GENOMIC DNA]</scope>
    <source>
        <strain evidence="1 2">PPL118</strain>
    </source>
</reference>
<dbReference type="EMBL" id="JAQJCQ010000006">
    <property type="protein sequence ID" value="MEL4891677.1"/>
    <property type="molecule type" value="Genomic_DNA"/>
</dbReference>
<gene>
    <name evidence="1" type="ORF">PIQ37_09595</name>
</gene>
<evidence type="ECO:0000313" key="2">
    <source>
        <dbReference type="Proteomes" id="UP001486626"/>
    </source>
</evidence>
<accession>A0ABU9LAJ7</accession>
<dbReference type="Proteomes" id="UP001486626">
    <property type="component" value="Unassembled WGS sequence"/>
</dbReference>
<organism evidence="1 2">
    <name type="scientific">Xanthomonas protegens</name>
    <dbReference type="NCBI Taxonomy" id="3380705"/>
    <lineage>
        <taxon>Bacteria</taxon>
        <taxon>Pseudomonadati</taxon>
        <taxon>Pseudomonadota</taxon>
        <taxon>Gammaproteobacteria</taxon>
        <taxon>Lysobacterales</taxon>
        <taxon>Lysobacteraceae</taxon>
        <taxon>Xanthomonas</taxon>
    </lineage>
</organism>
<name>A0ABU9LAJ7_9XANT</name>
<proteinExistence type="predicted"/>